<keyword evidence="1" id="KW-0812">Transmembrane</keyword>
<feature type="transmembrane region" description="Helical" evidence="1">
    <location>
        <begin position="217"/>
        <end position="237"/>
    </location>
</feature>
<gene>
    <name evidence="2" type="ORF">BBI04_015170</name>
</gene>
<evidence type="ECO:0000256" key="1">
    <source>
        <dbReference type="SAM" id="Phobius"/>
    </source>
</evidence>
<protein>
    <submittedName>
        <fullName evidence="2">Exopolysaccharide biosynthesis protein</fullName>
    </submittedName>
</protein>
<feature type="transmembrane region" description="Helical" evidence="1">
    <location>
        <begin position="82"/>
        <end position="99"/>
    </location>
</feature>
<name>A0ABD6GH19_AGRVI</name>
<dbReference type="EMBL" id="MBEV02000007">
    <property type="protein sequence ID" value="MUP06146.1"/>
    <property type="molecule type" value="Genomic_DNA"/>
</dbReference>
<evidence type="ECO:0000313" key="2">
    <source>
        <dbReference type="EMBL" id="MUP06146.1"/>
    </source>
</evidence>
<dbReference type="Proteomes" id="UP000175993">
    <property type="component" value="Unassembled WGS sequence"/>
</dbReference>
<accession>A0ABD6GH19</accession>
<dbReference type="Pfam" id="PF06055">
    <property type="entry name" value="ExoD"/>
    <property type="match status" value="1"/>
</dbReference>
<dbReference type="InterPro" id="IPR010331">
    <property type="entry name" value="ExoD"/>
</dbReference>
<feature type="transmembrane region" description="Helical" evidence="1">
    <location>
        <begin position="178"/>
        <end position="211"/>
    </location>
</feature>
<reference evidence="2 3" key="1">
    <citation type="submission" date="2019-11" db="EMBL/GenBank/DDBJ databases">
        <title>Whole-genome sequencing of Allorhizobium vitis.</title>
        <authorList>
            <person name="Gan H.M."/>
            <person name="Savka M.A."/>
        </authorList>
    </citation>
    <scope>NUCLEOTIDE SEQUENCE [LARGE SCALE GENOMIC DNA]</scope>
    <source>
        <strain evidence="2 3">AB4</strain>
    </source>
</reference>
<keyword evidence="1" id="KW-1133">Transmembrane helix</keyword>
<dbReference type="PANTHER" id="PTHR41795">
    <property type="entry name" value="EXOPOLYSACCHARIDE SYNTHESIS PROTEIN"/>
    <property type="match status" value="1"/>
</dbReference>
<sequence>MQISHRLSWLSAQPIFTLCCAPRISKRCGIAVVRINMMMMSRQQGPAASDDIVRGSGFLLEVLETARLRGGISIGELIGRRGRIGIAFTLLVLCLPTLVPLPGPFGMVFGTCLAFVAVQMLYGADRIWLPDFIARQTVSLKVVETMVRLGRPWVLKLESWLIAGRLPFLTGKTARMILALPILVLAVLISLPIPFGNTAPALAIVLIAIALAERDGLVVIFSLFVAAGAGVVTYYLVTAAGNLLTWAF</sequence>
<comment type="caution">
    <text evidence="2">The sequence shown here is derived from an EMBL/GenBank/DDBJ whole genome shotgun (WGS) entry which is preliminary data.</text>
</comment>
<dbReference type="AlphaFoldDB" id="A0ABD6GH19"/>
<organism evidence="2 3">
    <name type="scientific">Agrobacterium vitis</name>
    <name type="common">Rhizobium vitis</name>
    <dbReference type="NCBI Taxonomy" id="373"/>
    <lineage>
        <taxon>Bacteria</taxon>
        <taxon>Pseudomonadati</taxon>
        <taxon>Pseudomonadota</taxon>
        <taxon>Alphaproteobacteria</taxon>
        <taxon>Hyphomicrobiales</taxon>
        <taxon>Rhizobiaceae</taxon>
        <taxon>Rhizobium/Agrobacterium group</taxon>
        <taxon>Agrobacterium</taxon>
    </lineage>
</organism>
<dbReference type="PANTHER" id="PTHR41795:SF1">
    <property type="entry name" value="EXOPOLYSACCHARIDE SYNTHESIS PROTEIN"/>
    <property type="match status" value="1"/>
</dbReference>
<proteinExistence type="predicted"/>
<evidence type="ECO:0000313" key="3">
    <source>
        <dbReference type="Proteomes" id="UP000175993"/>
    </source>
</evidence>
<keyword evidence="1" id="KW-0472">Membrane</keyword>